<dbReference type="GO" id="GO:0006352">
    <property type="term" value="P:DNA-templated transcription initiation"/>
    <property type="evidence" value="ECO:0007669"/>
    <property type="project" value="InterPro"/>
</dbReference>
<feature type="domain" description="RNA polymerase sigma factor 70 region 4 type 2" evidence="7">
    <location>
        <begin position="113"/>
        <end position="164"/>
    </location>
</feature>
<dbReference type="RefSeq" id="WP_229836513.1">
    <property type="nucleotide sequence ID" value="NZ_BMPI01000058.1"/>
</dbReference>
<dbReference type="InterPro" id="IPR013249">
    <property type="entry name" value="RNA_pol_sigma70_r4_t2"/>
</dbReference>
<evidence type="ECO:0000313" key="8">
    <source>
        <dbReference type="EMBL" id="GGM69194.1"/>
    </source>
</evidence>
<dbReference type="InterPro" id="IPR007627">
    <property type="entry name" value="RNA_pol_sigma70_r2"/>
</dbReference>
<evidence type="ECO:0000256" key="1">
    <source>
        <dbReference type="ARBA" id="ARBA00010641"/>
    </source>
</evidence>
<dbReference type="SUPFAM" id="SSF88946">
    <property type="entry name" value="Sigma2 domain of RNA polymerase sigma factors"/>
    <property type="match status" value="1"/>
</dbReference>
<dbReference type="Gene3D" id="1.10.10.10">
    <property type="entry name" value="Winged helix-like DNA-binding domain superfamily/Winged helix DNA-binding domain"/>
    <property type="match status" value="1"/>
</dbReference>
<reference evidence="8" key="2">
    <citation type="submission" date="2020-09" db="EMBL/GenBank/DDBJ databases">
        <authorList>
            <person name="Sun Q."/>
            <person name="Ohkuma M."/>
        </authorList>
    </citation>
    <scope>NUCLEOTIDE SEQUENCE</scope>
    <source>
        <strain evidence="8">JCM 19831</strain>
    </source>
</reference>
<dbReference type="InterPro" id="IPR013324">
    <property type="entry name" value="RNA_pol_sigma_r3/r4-like"/>
</dbReference>
<evidence type="ECO:0000256" key="5">
    <source>
        <dbReference type="ARBA" id="ARBA00023163"/>
    </source>
</evidence>
<evidence type="ECO:0000256" key="4">
    <source>
        <dbReference type="ARBA" id="ARBA00023125"/>
    </source>
</evidence>
<comment type="caution">
    <text evidence="8">The sequence shown here is derived from an EMBL/GenBank/DDBJ whole genome shotgun (WGS) entry which is preliminary data.</text>
</comment>
<proteinExistence type="inferred from homology"/>
<sequence length="183" mass="20811">MMGFLRRGGRRGHDEDFVAYYAARAGHLRNTAYLLCGDWHLAEDLTQTAFTNLYRAWGRIDHHDVLDQYARRVLLRAFLDERRRPWRREHPTVPDDAALDSVAVGEDHLENRQVLKTALLRVPKRRRAVLVLRFWADLSVEQVAEILGCSTGTVKSQTSRGLDDLRNALGGALHDLKTSGGQP</sequence>
<dbReference type="InterPro" id="IPR014284">
    <property type="entry name" value="RNA_pol_sigma-70_dom"/>
</dbReference>
<dbReference type="GO" id="GO:0016987">
    <property type="term" value="F:sigma factor activity"/>
    <property type="evidence" value="ECO:0007669"/>
    <property type="project" value="UniProtKB-KW"/>
</dbReference>
<protein>
    <submittedName>
        <fullName evidence="8">RNA polymerase sigma24 factor</fullName>
    </submittedName>
</protein>
<dbReference type="Proteomes" id="UP000642070">
    <property type="component" value="Unassembled WGS sequence"/>
</dbReference>
<name>A0A917X5G3_9ACTN</name>
<evidence type="ECO:0000259" key="6">
    <source>
        <dbReference type="Pfam" id="PF04542"/>
    </source>
</evidence>
<keyword evidence="4" id="KW-0238">DNA-binding</keyword>
<dbReference type="Gene3D" id="1.10.1740.10">
    <property type="match status" value="1"/>
</dbReference>
<keyword evidence="5" id="KW-0804">Transcription</keyword>
<dbReference type="NCBIfam" id="TIGR02983">
    <property type="entry name" value="SigE-fam_strep"/>
    <property type="match status" value="1"/>
</dbReference>
<dbReference type="AlphaFoldDB" id="A0A917X5G3"/>
<dbReference type="Pfam" id="PF04542">
    <property type="entry name" value="Sigma70_r2"/>
    <property type="match status" value="1"/>
</dbReference>
<organism evidence="8 9">
    <name type="scientific">Dactylosporangium sucinum</name>
    <dbReference type="NCBI Taxonomy" id="1424081"/>
    <lineage>
        <taxon>Bacteria</taxon>
        <taxon>Bacillati</taxon>
        <taxon>Actinomycetota</taxon>
        <taxon>Actinomycetes</taxon>
        <taxon>Micromonosporales</taxon>
        <taxon>Micromonosporaceae</taxon>
        <taxon>Dactylosporangium</taxon>
    </lineage>
</organism>
<gene>
    <name evidence="8" type="primary">rpoE</name>
    <name evidence="8" type="ORF">GCM10007977_083630</name>
</gene>
<feature type="domain" description="RNA polymerase sigma-70 region 2" evidence="6">
    <location>
        <begin position="24"/>
        <end position="87"/>
    </location>
</feature>
<dbReference type="InterPro" id="IPR013325">
    <property type="entry name" value="RNA_pol_sigma_r2"/>
</dbReference>
<dbReference type="SUPFAM" id="SSF88659">
    <property type="entry name" value="Sigma3 and sigma4 domains of RNA polymerase sigma factors"/>
    <property type="match status" value="1"/>
</dbReference>
<evidence type="ECO:0000313" key="9">
    <source>
        <dbReference type="Proteomes" id="UP000642070"/>
    </source>
</evidence>
<comment type="similarity">
    <text evidence="1">Belongs to the sigma-70 factor family. ECF subfamily.</text>
</comment>
<dbReference type="InterPro" id="IPR036388">
    <property type="entry name" value="WH-like_DNA-bd_sf"/>
</dbReference>
<keyword evidence="2" id="KW-0805">Transcription regulation</keyword>
<dbReference type="PANTHER" id="PTHR43133:SF50">
    <property type="entry name" value="ECF RNA POLYMERASE SIGMA FACTOR SIGM"/>
    <property type="match status" value="1"/>
</dbReference>
<evidence type="ECO:0000256" key="2">
    <source>
        <dbReference type="ARBA" id="ARBA00023015"/>
    </source>
</evidence>
<reference evidence="8" key="1">
    <citation type="journal article" date="2014" name="Int. J. Syst. Evol. Microbiol.">
        <title>Complete genome sequence of Corynebacterium casei LMG S-19264T (=DSM 44701T), isolated from a smear-ripened cheese.</title>
        <authorList>
            <consortium name="US DOE Joint Genome Institute (JGI-PGF)"/>
            <person name="Walter F."/>
            <person name="Albersmeier A."/>
            <person name="Kalinowski J."/>
            <person name="Ruckert C."/>
        </authorList>
    </citation>
    <scope>NUCLEOTIDE SEQUENCE</scope>
    <source>
        <strain evidence="8">JCM 19831</strain>
    </source>
</reference>
<dbReference type="InterPro" id="IPR014325">
    <property type="entry name" value="RNA_pol_sigma-E_actinobac"/>
</dbReference>
<dbReference type="EMBL" id="BMPI01000058">
    <property type="protein sequence ID" value="GGM69194.1"/>
    <property type="molecule type" value="Genomic_DNA"/>
</dbReference>
<dbReference type="PANTHER" id="PTHR43133">
    <property type="entry name" value="RNA POLYMERASE ECF-TYPE SIGMA FACTO"/>
    <property type="match status" value="1"/>
</dbReference>
<evidence type="ECO:0000259" key="7">
    <source>
        <dbReference type="Pfam" id="PF08281"/>
    </source>
</evidence>
<dbReference type="CDD" id="cd06171">
    <property type="entry name" value="Sigma70_r4"/>
    <property type="match status" value="1"/>
</dbReference>
<accession>A0A917X5G3</accession>
<dbReference type="GO" id="GO:0003677">
    <property type="term" value="F:DNA binding"/>
    <property type="evidence" value="ECO:0007669"/>
    <property type="project" value="UniProtKB-KW"/>
</dbReference>
<dbReference type="Pfam" id="PF08281">
    <property type="entry name" value="Sigma70_r4_2"/>
    <property type="match status" value="1"/>
</dbReference>
<dbReference type="NCBIfam" id="TIGR02937">
    <property type="entry name" value="sigma70-ECF"/>
    <property type="match status" value="1"/>
</dbReference>
<keyword evidence="9" id="KW-1185">Reference proteome</keyword>
<keyword evidence="3" id="KW-0731">Sigma factor</keyword>
<evidence type="ECO:0000256" key="3">
    <source>
        <dbReference type="ARBA" id="ARBA00023082"/>
    </source>
</evidence>
<dbReference type="InterPro" id="IPR039425">
    <property type="entry name" value="RNA_pol_sigma-70-like"/>
</dbReference>